<feature type="non-terminal residue" evidence="1">
    <location>
        <position position="114"/>
    </location>
</feature>
<dbReference type="SUPFAM" id="SSF53167">
    <property type="entry name" value="Purine and uridine phosphorylases"/>
    <property type="match status" value="1"/>
</dbReference>
<protein>
    <submittedName>
        <fullName evidence="1">Futalosine hydrolase</fullName>
    </submittedName>
</protein>
<name>A0AAW9KAT7_CLOPF</name>
<dbReference type="Gene3D" id="3.40.50.1580">
    <property type="entry name" value="Nucleoside phosphorylase domain"/>
    <property type="match status" value="1"/>
</dbReference>
<reference evidence="1" key="1">
    <citation type="submission" date="2019-11" db="EMBL/GenBank/DDBJ databases">
        <title>Characterization of Clostridium perfringens isolates from swine manure treated agricultural soils.</title>
        <authorList>
            <person name="Wushke S.T."/>
        </authorList>
    </citation>
    <scope>NUCLEOTIDE SEQUENCE</scope>
    <source>
        <strain evidence="1">X62</strain>
    </source>
</reference>
<evidence type="ECO:0000313" key="1">
    <source>
        <dbReference type="EMBL" id="MDZ7543810.1"/>
    </source>
</evidence>
<proteinExistence type="predicted"/>
<dbReference type="Proteomes" id="UP001288944">
    <property type="component" value="Unassembled WGS sequence"/>
</dbReference>
<keyword evidence="1" id="KW-0378">Hydrolase</keyword>
<comment type="caution">
    <text evidence="1">The sequence shown here is derived from an EMBL/GenBank/DDBJ whole genome shotgun (WGS) entry which is preliminary data.</text>
</comment>
<evidence type="ECO:0000313" key="2">
    <source>
        <dbReference type="Proteomes" id="UP001288944"/>
    </source>
</evidence>
<dbReference type="GO" id="GO:0016787">
    <property type="term" value="F:hydrolase activity"/>
    <property type="evidence" value="ECO:0007669"/>
    <property type="project" value="UniProtKB-KW"/>
</dbReference>
<dbReference type="InterPro" id="IPR035994">
    <property type="entry name" value="Nucleoside_phosphorylase_sf"/>
</dbReference>
<gene>
    <name evidence="1" type="ORF">GNF83_22125</name>
</gene>
<dbReference type="GO" id="GO:0009116">
    <property type="term" value="P:nucleoside metabolic process"/>
    <property type="evidence" value="ECO:0007669"/>
    <property type="project" value="InterPro"/>
</dbReference>
<organism evidence="1 2">
    <name type="scientific">Clostridium perfringens</name>
    <dbReference type="NCBI Taxonomy" id="1502"/>
    <lineage>
        <taxon>Bacteria</taxon>
        <taxon>Bacillati</taxon>
        <taxon>Bacillota</taxon>
        <taxon>Clostridia</taxon>
        <taxon>Eubacteriales</taxon>
        <taxon>Clostridiaceae</taxon>
        <taxon>Clostridium</taxon>
    </lineage>
</organism>
<dbReference type="EMBL" id="WNUR01001659">
    <property type="protein sequence ID" value="MDZ7543810.1"/>
    <property type="molecule type" value="Genomic_DNA"/>
</dbReference>
<sequence length="114" mass="11195">MNRVRNDADHASHARNGRVLVVTSVAAARDAVLGGGRGEARLDVLSGGGGAAAGGISTAKALTQADTEYGLVVCAGIAGGFTERAAVGSVVVASEMLAADLGAETPDGFLSVDE</sequence>
<dbReference type="AlphaFoldDB" id="A0AAW9KAT7"/>
<accession>A0AAW9KAT7</accession>